<reference evidence="1" key="1">
    <citation type="submission" date="2020-12" db="EMBL/GenBank/DDBJ databases">
        <title>Vagococcus allomyrinae sp. nov. and Enterococcus lavae sp. nov., isolated from the larvae of Allomyrina dichotoma.</title>
        <authorList>
            <person name="Lee S.D."/>
        </authorList>
    </citation>
    <scope>NUCLEOTIDE SEQUENCE</scope>
    <source>
        <strain evidence="1">BWB3-3</strain>
    </source>
</reference>
<proteinExistence type="predicted"/>
<keyword evidence="2" id="KW-1185">Reference proteome</keyword>
<dbReference type="Proteomes" id="UP000674938">
    <property type="component" value="Unassembled WGS sequence"/>
</dbReference>
<protein>
    <submittedName>
        <fullName evidence="1">Uncharacterized protein</fullName>
    </submittedName>
</protein>
<gene>
    <name evidence="1" type="ORF">I6N95_05115</name>
</gene>
<evidence type="ECO:0000313" key="1">
    <source>
        <dbReference type="EMBL" id="MBP1040390.1"/>
    </source>
</evidence>
<sequence>MNDSIYRSEKIVKIRILKDVFWEDWGTLRKVFKKGHICKARETFLDGESIGVSAESQFYEGVSDGLSDDEYEIIEEVAE</sequence>
<accession>A0A940P955</accession>
<organism evidence="1 2">
    <name type="scientific">Vagococcus allomyrinae</name>
    <dbReference type="NCBI Taxonomy" id="2794353"/>
    <lineage>
        <taxon>Bacteria</taxon>
        <taxon>Bacillati</taxon>
        <taxon>Bacillota</taxon>
        <taxon>Bacilli</taxon>
        <taxon>Lactobacillales</taxon>
        <taxon>Enterococcaceae</taxon>
        <taxon>Vagococcus</taxon>
    </lineage>
</organism>
<dbReference type="EMBL" id="JAEEGA010000002">
    <property type="protein sequence ID" value="MBP1040390.1"/>
    <property type="molecule type" value="Genomic_DNA"/>
</dbReference>
<name>A0A940P955_9ENTE</name>
<dbReference type="AlphaFoldDB" id="A0A940P955"/>
<evidence type="ECO:0000313" key="2">
    <source>
        <dbReference type="Proteomes" id="UP000674938"/>
    </source>
</evidence>
<dbReference type="RefSeq" id="WP_209525287.1">
    <property type="nucleotide sequence ID" value="NZ_JAEEGA010000002.1"/>
</dbReference>
<comment type="caution">
    <text evidence="1">The sequence shown here is derived from an EMBL/GenBank/DDBJ whole genome shotgun (WGS) entry which is preliminary data.</text>
</comment>